<feature type="binding site" evidence="7">
    <location>
        <position position="84"/>
    </location>
    <ligand>
        <name>substrate</name>
    </ligand>
</feature>
<feature type="binding site" evidence="7">
    <location>
        <begin position="150"/>
        <end position="153"/>
    </location>
    <ligand>
        <name>substrate</name>
    </ligand>
</feature>
<keyword evidence="13" id="KW-1185">Reference proteome</keyword>
<dbReference type="PANTHER" id="PTHR43128">
    <property type="entry name" value="L-2-HYDROXYCARBOXYLATE DEHYDROGENASE (NAD(P)(+))"/>
    <property type="match status" value="1"/>
</dbReference>
<evidence type="ECO:0000256" key="1">
    <source>
        <dbReference type="ARBA" id="ARBA00004843"/>
    </source>
</evidence>
<dbReference type="KEGG" id="cmic:caldi_34000"/>
<keyword evidence="5 7" id="KW-0520">NAD</keyword>
<dbReference type="PIRSF" id="PIRSF000102">
    <property type="entry name" value="Lac_mal_DH"/>
    <property type="match status" value="1"/>
</dbReference>
<comment type="similarity">
    <text evidence="2 7">Belongs to the LDH/MDH superfamily. LDH family.</text>
</comment>
<dbReference type="Gene3D" id="3.90.110.10">
    <property type="entry name" value="Lactate dehydrogenase/glycoside hydrolase, family 4, C-terminal"/>
    <property type="match status" value="1"/>
</dbReference>
<accession>A0AA35CN08</accession>
<feature type="domain" description="Lactate/malate dehydrogenase C-terminal" evidence="11">
    <location>
        <begin position="147"/>
        <end position="316"/>
    </location>
</feature>
<feature type="binding site" evidence="7">
    <location>
        <begin position="120"/>
        <end position="122"/>
    </location>
    <ligand>
        <name>NAD(+)</name>
        <dbReference type="ChEBI" id="CHEBI:57540"/>
    </ligand>
</feature>
<comment type="subcellular location">
    <subcellularLocation>
        <location evidence="7">Cytoplasm</location>
    </subcellularLocation>
</comment>
<dbReference type="InterPro" id="IPR001236">
    <property type="entry name" value="Lactate/malate_DH_N"/>
</dbReference>
<dbReference type="InterPro" id="IPR011304">
    <property type="entry name" value="L-lactate_DH"/>
</dbReference>
<protein>
    <recommendedName>
        <fullName evidence="3 7">L-lactate dehydrogenase</fullName>
        <shortName evidence="7">L-LDH</shortName>
        <ecNumber evidence="3 7">1.1.1.27</ecNumber>
    </recommendedName>
</protein>
<feature type="binding site" evidence="9">
    <location>
        <begin position="12"/>
        <end position="17"/>
    </location>
    <ligand>
        <name>NAD(+)</name>
        <dbReference type="ChEBI" id="CHEBI:57540"/>
    </ligand>
</feature>
<dbReference type="PROSITE" id="PS00064">
    <property type="entry name" value="L_LDH"/>
    <property type="match status" value="1"/>
</dbReference>
<feature type="active site" description="Proton acceptor" evidence="7 8">
    <location>
        <position position="177"/>
    </location>
</feature>
<feature type="domain" description="Lactate/malate dehydrogenase N-terminal" evidence="10">
    <location>
        <begin position="7"/>
        <end position="144"/>
    </location>
</feature>
<dbReference type="CDD" id="cd05292">
    <property type="entry name" value="LDH_2"/>
    <property type="match status" value="1"/>
</dbReference>
<dbReference type="SUPFAM" id="SSF51735">
    <property type="entry name" value="NAD(P)-binding Rossmann-fold domains"/>
    <property type="match status" value="1"/>
</dbReference>
<feature type="binding site" evidence="7">
    <location>
        <position position="145"/>
    </location>
    <ligand>
        <name>NAD(+)</name>
        <dbReference type="ChEBI" id="CHEBI:57540"/>
    </ligand>
</feature>
<feature type="binding site" evidence="7">
    <location>
        <position position="155"/>
    </location>
    <ligand>
        <name>beta-D-fructose 1,6-bisphosphate</name>
        <dbReference type="ChEBI" id="CHEBI:32966"/>
        <note>allosteric activator</note>
    </ligand>
</feature>
<dbReference type="EC" id="1.1.1.27" evidence="3 7"/>
<comment type="catalytic activity">
    <reaction evidence="6 7">
        <text>(S)-lactate + NAD(+) = pyruvate + NADH + H(+)</text>
        <dbReference type="Rhea" id="RHEA:23444"/>
        <dbReference type="ChEBI" id="CHEBI:15361"/>
        <dbReference type="ChEBI" id="CHEBI:15378"/>
        <dbReference type="ChEBI" id="CHEBI:16651"/>
        <dbReference type="ChEBI" id="CHEBI:57540"/>
        <dbReference type="ChEBI" id="CHEBI:57945"/>
        <dbReference type="EC" id="1.1.1.27"/>
    </reaction>
</comment>
<dbReference type="AlphaFoldDB" id="A0AA35CN08"/>
<evidence type="ECO:0000256" key="6">
    <source>
        <dbReference type="ARBA" id="ARBA00049258"/>
    </source>
</evidence>
<evidence type="ECO:0000256" key="8">
    <source>
        <dbReference type="PIRSR" id="PIRSR000102-1"/>
    </source>
</evidence>
<dbReference type="GO" id="GO:0006096">
    <property type="term" value="P:glycolytic process"/>
    <property type="evidence" value="ECO:0007669"/>
    <property type="project" value="UniProtKB-UniRule"/>
</dbReference>
<evidence type="ECO:0000259" key="10">
    <source>
        <dbReference type="Pfam" id="PF00056"/>
    </source>
</evidence>
<feature type="binding site" evidence="7">
    <location>
        <position position="67"/>
    </location>
    <ligand>
        <name>NAD(+)</name>
        <dbReference type="ChEBI" id="CHEBI:57540"/>
    </ligand>
</feature>
<dbReference type="HAMAP" id="MF_00488">
    <property type="entry name" value="Lactate_dehydrog"/>
    <property type="match status" value="1"/>
</dbReference>
<dbReference type="InterPro" id="IPR036291">
    <property type="entry name" value="NAD(P)-bd_dom_sf"/>
</dbReference>
<dbReference type="SUPFAM" id="SSF56327">
    <property type="entry name" value="LDH C-terminal domain-like"/>
    <property type="match status" value="1"/>
</dbReference>
<sequence>MGDQRHRIVIVGTGLVGSTFAYTLLLRELAEEIVLIDKNRAKAEGDALDLNHGIPLARPARIWAGDYPDCAGADIVVIAAGVAQRPGETRIDLLRRNVDVLREVLGHVVRHTERAILLVATNPVDVLSYAAWKLSGFPPERVIGSGTLLDSARFRYMIGTRLGVDPRSVHAYIVGEHGDTEVPVWSLATVGGVPVAAQTARDGTAGLPGGGLGPEEREAVFVSVRDAAYHIIAAKGATYYAIALALERICRSILRDERSVLTVSTLVRGEYGIDDVYLGLPAIVGRAGVEGRVHLPLAEDEVAALRRSAETLKGLIRSLAL</sequence>
<comment type="subunit">
    <text evidence="7">Homotetramer.</text>
</comment>
<dbReference type="NCBIfam" id="NF000824">
    <property type="entry name" value="PRK00066.1"/>
    <property type="match status" value="1"/>
</dbReference>
<dbReference type="InterPro" id="IPR015955">
    <property type="entry name" value="Lactate_DH/Glyco_Ohase_4_C"/>
</dbReference>
<dbReference type="NCBIfam" id="NF004863">
    <property type="entry name" value="PRK06223.1"/>
    <property type="match status" value="1"/>
</dbReference>
<reference evidence="12" key="1">
    <citation type="submission" date="2022-03" db="EMBL/GenBank/DDBJ databases">
        <title>Complete genome sequence of Caldinitratiruptor microaerophilus.</title>
        <authorList>
            <person name="Mukaiyama R."/>
            <person name="Nishiyama T."/>
            <person name="Ueda K."/>
        </authorList>
    </citation>
    <scope>NUCLEOTIDE SEQUENCE</scope>
    <source>
        <strain evidence="12">JCM 16183</strain>
    </source>
</reference>
<feature type="binding site" evidence="7">
    <location>
        <position position="90"/>
    </location>
    <ligand>
        <name>substrate</name>
    </ligand>
</feature>
<dbReference type="Gene3D" id="3.40.50.720">
    <property type="entry name" value="NAD(P)-binding Rossmann-like Domain"/>
    <property type="match status" value="1"/>
</dbReference>
<dbReference type="InterPro" id="IPR001557">
    <property type="entry name" value="L-lactate/malate_DH"/>
</dbReference>
<feature type="binding site" evidence="7">
    <location>
        <begin position="81"/>
        <end position="82"/>
    </location>
    <ligand>
        <name>NAD(+)</name>
        <dbReference type="ChEBI" id="CHEBI:57540"/>
    </ligand>
</feature>
<comment type="activity regulation">
    <text evidence="7">Allosterically activated by fructose 1,6-bisphosphate (FBP).</text>
</comment>
<evidence type="ECO:0000313" key="12">
    <source>
        <dbReference type="EMBL" id="BDG62310.1"/>
    </source>
</evidence>
<evidence type="ECO:0000256" key="5">
    <source>
        <dbReference type="ARBA" id="ARBA00023027"/>
    </source>
</evidence>
<comment type="function">
    <text evidence="7">Catalyzes the conversion of lactate to pyruvate.</text>
</comment>
<keyword evidence="4 7" id="KW-0560">Oxidoreductase</keyword>
<proteinExistence type="inferred from homology"/>
<gene>
    <name evidence="12" type="primary">ldh2</name>
    <name evidence="7" type="synonym">ldh</name>
    <name evidence="12" type="ORF">caldi_34000</name>
</gene>
<dbReference type="InterPro" id="IPR022383">
    <property type="entry name" value="Lactate/malate_DH_C"/>
</dbReference>
<evidence type="ECO:0000259" key="11">
    <source>
        <dbReference type="Pfam" id="PF02866"/>
    </source>
</evidence>
<comment type="caution">
    <text evidence="7">Lacks conserved residue(s) required for the propagation of feature annotation.</text>
</comment>
<dbReference type="PRINTS" id="PR00086">
    <property type="entry name" value="LLDHDRGNASE"/>
</dbReference>
<keyword evidence="7" id="KW-0597">Phosphoprotein</keyword>
<feature type="binding site" evidence="9">
    <location>
        <position position="97"/>
    </location>
    <ligand>
        <name>NAD(+)</name>
        <dbReference type="ChEBI" id="CHEBI:57540"/>
    </ligand>
</feature>
<feature type="binding site" evidence="7">
    <location>
        <position position="16"/>
    </location>
    <ligand>
        <name>NAD(+)</name>
        <dbReference type="ChEBI" id="CHEBI:57540"/>
    </ligand>
</feature>
<dbReference type="GO" id="GO:0004459">
    <property type="term" value="F:L-lactate dehydrogenase (NAD+) activity"/>
    <property type="evidence" value="ECO:0007669"/>
    <property type="project" value="UniProtKB-UniRule"/>
</dbReference>
<evidence type="ECO:0000256" key="9">
    <source>
        <dbReference type="PIRSR" id="PIRSR000102-3"/>
    </source>
</evidence>
<evidence type="ECO:0000256" key="2">
    <source>
        <dbReference type="ARBA" id="ARBA00006054"/>
    </source>
</evidence>
<keyword evidence="7" id="KW-0963">Cytoplasm</keyword>
<feature type="binding site" evidence="7">
    <location>
        <position position="238"/>
    </location>
    <ligand>
        <name>substrate</name>
    </ligand>
</feature>
<evidence type="ECO:0000256" key="3">
    <source>
        <dbReference type="ARBA" id="ARBA00012967"/>
    </source>
</evidence>
<dbReference type="EMBL" id="AP025628">
    <property type="protein sequence ID" value="BDG62310.1"/>
    <property type="molecule type" value="Genomic_DNA"/>
</dbReference>
<dbReference type="FunFam" id="3.40.50.720:FF:000018">
    <property type="entry name" value="Malate dehydrogenase"/>
    <property type="match status" value="1"/>
</dbReference>
<dbReference type="Proteomes" id="UP001163687">
    <property type="component" value="Chromosome"/>
</dbReference>
<feature type="binding site" evidence="7">
    <location>
        <position position="42"/>
    </location>
    <ligand>
        <name>NAD(+)</name>
        <dbReference type="ChEBI" id="CHEBI:57540"/>
    </ligand>
</feature>
<name>A0AA35CN08_9FIRM</name>
<keyword evidence="7" id="KW-0021">Allosteric enzyme</keyword>
<organism evidence="12 13">
    <name type="scientific">Caldinitratiruptor microaerophilus</name>
    <dbReference type="NCBI Taxonomy" id="671077"/>
    <lineage>
        <taxon>Bacteria</taxon>
        <taxon>Bacillati</taxon>
        <taxon>Bacillota</taxon>
        <taxon>Clostridia</taxon>
        <taxon>Eubacteriales</taxon>
        <taxon>Symbiobacteriaceae</taxon>
        <taxon>Caldinitratiruptor</taxon>
    </lineage>
</organism>
<dbReference type="RefSeq" id="WP_264842901.1">
    <property type="nucleotide sequence ID" value="NZ_AP025628.1"/>
</dbReference>
<comment type="pathway">
    <text evidence="1 7">Fermentation; pyruvate fermentation to lactate; (S)-lactate from pyruvate: step 1/1.</text>
</comment>
<dbReference type="Pfam" id="PF02866">
    <property type="entry name" value="Ldh_1_C"/>
    <property type="match status" value="1"/>
</dbReference>
<feature type="modified residue" description="Phosphotyrosine" evidence="7">
    <location>
        <position position="229"/>
    </location>
</feature>
<dbReference type="GO" id="GO:0005737">
    <property type="term" value="C:cytoplasm"/>
    <property type="evidence" value="ECO:0007669"/>
    <property type="project" value="UniProtKB-SubCell"/>
</dbReference>
<feature type="binding site" evidence="7">
    <location>
        <begin position="122"/>
        <end position="125"/>
    </location>
    <ligand>
        <name>substrate</name>
    </ligand>
</feature>
<dbReference type="PANTHER" id="PTHR43128:SF16">
    <property type="entry name" value="L-LACTATE DEHYDROGENASE"/>
    <property type="match status" value="1"/>
</dbReference>
<feature type="binding site" evidence="7">
    <location>
        <position position="170"/>
    </location>
    <ligand>
        <name>beta-D-fructose 1,6-bisphosphate</name>
        <dbReference type="ChEBI" id="CHEBI:32966"/>
        <note>allosteric activator</note>
    </ligand>
</feature>
<dbReference type="InterPro" id="IPR018177">
    <property type="entry name" value="L-lactate_DH_AS"/>
</dbReference>
<dbReference type="GO" id="GO:0006089">
    <property type="term" value="P:lactate metabolic process"/>
    <property type="evidence" value="ECO:0007669"/>
    <property type="project" value="TreeGrafter"/>
</dbReference>
<evidence type="ECO:0000313" key="13">
    <source>
        <dbReference type="Proteomes" id="UP001163687"/>
    </source>
</evidence>
<dbReference type="NCBIfam" id="TIGR01771">
    <property type="entry name" value="L-LDH-NAD"/>
    <property type="match status" value="1"/>
</dbReference>
<evidence type="ECO:0000256" key="7">
    <source>
        <dbReference type="HAMAP-Rule" id="MF_00488"/>
    </source>
</evidence>
<evidence type="ECO:0000256" key="4">
    <source>
        <dbReference type="ARBA" id="ARBA00023002"/>
    </source>
</evidence>
<feature type="binding site" evidence="7 9">
    <location>
        <position position="37"/>
    </location>
    <ligand>
        <name>NAD(+)</name>
        <dbReference type="ChEBI" id="CHEBI:57540"/>
    </ligand>
</feature>
<dbReference type="Pfam" id="PF00056">
    <property type="entry name" value="Ldh_1_N"/>
    <property type="match status" value="1"/>
</dbReference>